<dbReference type="PROSITE" id="PS00676">
    <property type="entry name" value="SIGMA54_INTERACT_2"/>
    <property type="match status" value="1"/>
</dbReference>
<dbReference type="CDD" id="cd00009">
    <property type="entry name" value="AAA"/>
    <property type="match status" value="1"/>
</dbReference>
<dbReference type="CDD" id="cd01068">
    <property type="entry name" value="globin_sensor"/>
    <property type="match status" value="1"/>
</dbReference>
<dbReference type="PANTHER" id="PTHR32071">
    <property type="entry name" value="TRANSCRIPTIONAL REGULATORY PROTEIN"/>
    <property type="match status" value="1"/>
</dbReference>
<evidence type="ECO:0000313" key="7">
    <source>
        <dbReference type="EMBL" id="TWU29746.1"/>
    </source>
</evidence>
<evidence type="ECO:0000259" key="6">
    <source>
        <dbReference type="PROSITE" id="PS50045"/>
    </source>
</evidence>
<dbReference type="GO" id="GO:0006355">
    <property type="term" value="P:regulation of DNA-templated transcription"/>
    <property type="evidence" value="ECO:0007669"/>
    <property type="project" value="InterPro"/>
</dbReference>
<dbReference type="InterPro" id="IPR027417">
    <property type="entry name" value="P-loop_NTPase"/>
</dbReference>
<dbReference type="GO" id="GO:0019825">
    <property type="term" value="F:oxygen binding"/>
    <property type="evidence" value="ECO:0007669"/>
    <property type="project" value="InterPro"/>
</dbReference>
<accession>A0A5C6D3E4</accession>
<dbReference type="SMART" id="SM00382">
    <property type="entry name" value="AAA"/>
    <property type="match status" value="1"/>
</dbReference>
<proteinExistence type="predicted"/>
<dbReference type="InterPro" id="IPR025943">
    <property type="entry name" value="Sigma_54_int_dom_ATP-bd_2"/>
</dbReference>
<keyword evidence="8" id="KW-1185">Reference proteome</keyword>
<dbReference type="PRINTS" id="PR01590">
    <property type="entry name" value="HTHFIS"/>
</dbReference>
<dbReference type="SUPFAM" id="SSF46458">
    <property type="entry name" value="Globin-like"/>
    <property type="match status" value="1"/>
</dbReference>
<dbReference type="InterPro" id="IPR039379">
    <property type="entry name" value="Protoglobin_sensor_dom"/>
</dbReference>
<keyword evidence="1" id="KW-0547">Nucleotide-binding</keyword>
<dbReference type="InterPro" id="IPR009050">
    <property type="entry name" value="Globin-like_sf"/>
</dbReference>
<evidence type="ECO:0000313" key="8">
    <source>
        <dbReference type="Proteomes" id="UP000318437"/>
    </source>
</evidence>
<evidence type="ECO:0000256" key="2">
    <source>
        <dbReference type="ARBA" id="ARBA00022840"/>
    </source>
</evidence>
<dbReference type="SUPFAM" id="SSF52540">
    <property type="entry name" value="P-loop containing nucleoside triphosphate hydrolases"/>
    <property type="match status" value="1"/>
</dbReference>
<dbReference type="Gene3D" id="1.10.8.60">
    <property type="match status" value="1"/>
</dbReference>
<dbReference type="InterPro" id="IPR002197">
    <property type="entry name" value="HTH_Fis"/>
</dbReference>
<organism evidence="7 8">
    <name type="scientific">Bythopirellula polymerisocia</name>
    <dbReference type="NCBI Taxonomy" id="2528003"/>
    <lineage>
        <taxon>Bacteria</taxon>
        <taxon>Pseudomonadati</taxon>
        <taxon>Planctomycetota</taxon>
        <taxon>Planctomycetia</taxon>
        <taxon>Pirellulales</taxon>
        <taxon>Lacipirellulaceae</taxon>
        <taxon>Bythopirellula</taxon>
    </lineage>
</organism>
<dbReference type="Gene3D" id="3.40.50.300">
    <property type="entry name" value="P-loop containing nucleotide triphosphate hydrolases"/>
    <property type="match status" value="1"/>
</dbReference>
<dbReference type="InterPro" id="IPR025662">
    <property type="entry name" value="Sigma_54_int_dom_ATP-bd_1"/>
</dbReference>
<dbReference type="Pfam" id="PF25601">
    <property type="entry name" value="AAA_lid_14"/>
    <property type="match status" value="1"/>
</dbReference>
<dbReference type="SUPFAM" id="SSF46689">
    <property type="entry name" value="Homeodomain-like"/>
    <property type="match status" value="1"/>
</dbReference>
<dbReference type="Proteomes" id="UP000318437">
    <property type="component" value="Unassembled WGS sequence"/>
</dbReference>
<keyword evidence="3" id="KW-0805">Transcription regulation</keyword>
<dbReference type="InterPro" id="IPR058031">
    <property type="entry name" value="AAA_lid_NorR"/>
</dbReference>
<dbReference type="EMBL" id="SJPS01000001">
    <property type="protein sequence ID" value="TWU29746.1"/>
    <property type="molecule type" value="Genomic_DNA"/>
</dbReference>
<dbReference type="Pfam" id="PF11563">
    <property type="entry name" value="Protoglobin"/>
    <property type="match status" value="1"/>
</dbReference>
<dbReference type="InterPro" id="IPR002078">
    <property type="entry name" value="Sigma_54_int"/>
</dbReference>
<evidence type="ECO:0000256" key="1">
    <source>
        <dbReference type="ARBA" id="ARBA00022741"/>
    </source>
</evidence>
<dbReference type="GO" id="GO:0043565">
    <property type="term" value="F:sequence-specific DNA binding"/>
    <property type="evidence" value="ECO:0007669"/>
    <property type="project" value="InterPro"/>
</dbReference>
<evidence type="ECO:0000256" key="4">
    <source>
        <dbReference type="ARBA" id="ARBA00023125"/>
    </source>
</evidence>
<dbReference type="InterPro" id="IPR044398">
    <property type="entry name" value="Globin-sensor_dom"/>
</dbReference>
<dbReference type="InterPro" id="IPR012292">
    <property type="entry name" value="Globin/Proto"/>
</dbReference>
<dbReference type="PROSITE" id="PS00688">
    <property type="entry name" value="SIGMA54_INTERACT_3"/>
    <property type="match status" value="1"/>
</dbReference>
<dbReference type="Pfam" id="PF00158">
    <property type="entry name" value="Sigma54_activat"/>
    <property type="match status" value="1"/>
</dbReference>
<name>A0A5C6D3E4_9BACT</name>
<dbReference type="PANTHER" id="PTHR32071:SF100">
    <property type="entry name" value="RESPONSE REGULATOR PROTEIN PILR"/>
    <property type="match status" value="1"/>
</dbReference>
<evidence type="ECO:0000256" key="3">
    <source>
        <dbReference type="ARBA" id="ARBA00023015"/>
    </source>
</evidence>
<dbReference type="InterPro" id="IPR025944">
    <property type="entry name" value="Sigma_54_int_dom_CS"/>
</dbReference>
<dbReference type="InterPro" id="IPR003593">
    <property type="entry name" value="AAA+_ATPase"/>
</dbReference>
<evidence type="ECO:0000256" key="5">
    <source>
        <dbReference type="ARBA" id="ARBA00023163"/>
    </source>
</evidence>
<dbReference type="Pfam" id="PF02954">
    <property type="entry name" value="HTH_8"/>
    <property type="match status" value="1"/>
</dbReference>
<dbReference type="FunFam" id="3.40.50.300:FF:000006">
    <property type="entry name" value="DNA-binding transcriptional regulator NtrC"/>
    <property type="match status" value="1"/>
</dbReference>
<feature type="domain" description="Sigma-54 factor interaction" evidence="6">
    <location>
        <begin position="189"/>
        <end position="410"/>
    </location>
</feature>
<gene>
    <name evidence="7" type="primary">vnfA</name>
    <name evidence="7" type="ORF">Pla144_05250</name>
</gene>
<dbReference type="GO" id="GO:0020037">
    <property type="term" value="F:heme binding"/>
    <property type="evidence" value="ECO:0007669"/>
    <property type="project" value="InterPro"/>
</dbReference>
<dbReference type="Gene3D" id="1.10.10.60">
    <property type="entry name" value="Homeodomain-like"/>
    <property type="match status" value="1"/>
</dbReference>
<keyword evidence="2" id="KW-0067">ATP-binding</keyword>
<keyword evidence="4" id="KW-0238">DNA-binding</keyword>
<dbReference type="OrthoDB" id="9807827at2"/>
<dbReference type="PROSITE" id="PS00675">
    <property type="entry name" value="SIGMA54_INTERACT_1"/>
    <property type="match status" value="1"/>
</dbReference>
<dbReference type="InterPro" id="IPR009057">
    <property type="entry name" value="Homeodomain-like_sf"/>
</dbReference>
<dbReference type="GO" id="GO:0005524">
    <property type="term" value="F:ATP binding"/>
    <property type="evidence" value="ECO:0007669"/>
    <property type="project" value="UniProtKB-KW"/>
</dbReference>
<reference evidence="7 8" key="1">
    <citation type="submission" date="2019-02" db="EMBL/GenBank/DDBJ databases">
        <title>Deep-cultivation of Planctomycetes and their phenomic and genomic characterization uncovers novel biology.</title>
        <authorList>
            <person name="Wiegand S."/>
            <person name="Jogler M."/>
            <person name="Boedeker C."/>
            <person name="Pinto D."/>
            <person name="Vollmers J."/>
            <person name="Rivas-Marin E."/>
            <person name="Kohn T."/>
            <person name="Peeters S.H."/>
            <person name="Heuer A."/>
            <person name="Rast P."/>
            <person name="Oberbeckmann S."/>
            <person name="Bunk B."/>
            <person name="Jeske O."/>
            <person name="Meyerdierks A."/>
            <person name="Storesund J.E."/>
            <person name="Kallscheuer N."/>
            <person name="Luecker S."/>
            <person name="Lage O.M."/>
            <person name="Pohl T."/>
            <person name="Merkel B.J."/>
            <person name="Hornburger P."/>
            <person name="Mueller R.-W."/>
            <person name="Bruemmer F."/>
            <person name="Labrenz M."/>
            <person name="Spormann A.M."/>
            <person name="Op Den Camp H."/>
            <person name="Overmann J."/>
            <person name="Amann R."/>
            <person name="Jetten M.S.M."/>
            <person name="Mascher T."/>
            <person name="Medema M.H."/>
            <person name="Devos D.P."/>
            <person name="Kaster A.-K."/>
            <person name="Ovreas L."/>
            <person name="Rohde M."/>
            <person name="Galperin M.Y."/>
            <person name="Jogler C."/>
        </authorList>
    </citation>
    <scope>NUCLEOTIDE SEQUENCE [LARGE SCALE GENOMIC DNA]</scope>
    <source>
        <strain evidence="7 8">Pla144</strain>
    </source>
</reference>
<dbReference type="AlphaFoldDB" id="A0A5C6D3E4"/>
<protein>
    <submittedName>
        <fullName evidence="7">Nitrogen fixation protein VnfA</fullName>
    </submittedName>
</protein>
<dbReference type="PROSITE" id="PS50045">
    <property type="entry name" value="SIGMA54_INTERACT_4"/>
    <property type="match status" value="1"/>
</dbReference>
<dbReference type="Gene3D" id="1.10.490.10">
    <property type="entry name" value="Globins"/>
    <property type="match status" value="1"/>
</dbReference>
<sequence>MQPFDSYEKFLDLQRYVSWGDDDQQRISAVRERLLARSTVIIEDFYAEIRRHPFAAKVITGGEPQVAQLKSTLRQWLRQLLTGPYDRDYLALRSRVGQKHVSIGLDQVYTSTALSRMRNGLIRLLTEDWQETPDELYLTIESLNKLLDLDQAIIEDSYQTAFITQSQNLSKENLQLRVALEREQRSTHIIGACEPMMAVYRLIERTAATDKPILIQGESGTGKELVAKALHRASRFAGKPLVVINCAALPENLLESELFGHEKGAFTGAIASKPGLFEVADGGTLFIDEIGELAGGLQAKLLRVLEDGSLRRVGSVKERRVNVRLLAATNRDLGKEIEKGRFREDLYYRINVLTILLPPLRERRGDIPQLARHFAGKGWNWESRFMQILENYSWPGNVRQLRNAIERAKVLAEENTLIAENLPPEIWRSGNEKDILTPSSEADLETVNRAHIADTFRRHSGNKARTARALGISRRTLYRLLEKHDIEEDAAQ</sequence>
<comment type="caution">
    <text evidence="7">The sequence shown here is derived from an EMBL/GenBank/DDBJ whole genome shotgun (WGS) entry which is preliminary data.</text>
</comment>
<dbReference type="RefSeq" id="WP_146447729.1">
    <property type="nucleotide sequence ID" value="NZ_SJPS01000001.1"/>
</dbReference>
<keyword evidence="5" id="KW-0804">Transcription</keyword>